<keyword evidence="1" id="KW-0131">Cell cycle</keyword>
<proteinExistence type="inferred from homology"/>
<name>A0A193G2R9_9BORD</name>
<dbReference type="InterPro" id="IPR019734">
    <property type="entry name" value="TPR_rpt"/>
</dbReference>
<dbReference type="GO" id="GO:0030288">
    <property type="term" value="C:outer membrane-bounded periplasmic space"/>
    <property type="evidence" value="ECO:0007669"/>
    <property type="project" value="UniProtKB-UniRule"/>
</dbReference>
<dbReference type="RefSeq" id="WP_066671475.1">
    <property type="nucleotide sequence ID" value="NZ_CP016171.1"/>
</dbReference>
<keyword evidence="1" id="KW-0574">Periplasm</keyword>
<dbReference type="InterPro" id="IPR014162">
    <property type="entry name" value="CpoB_C"/>
</dbReference>
<dbReference type="NCBIfam" id="TIGR02795">
    <property type="entry name" value="tol_pal_ybgF"/>
    <property type="match status" value="1"/>
</dbReference>
<accession>A0A193G2R9</accession>
<feature type="region of interest" description="Disordered" evidence="3">
    <location>
        <begin position="80"/>
        <end position="109"/>
    </location>
</feature>
<gene>
    <name evidence="1" type="primary">cpoB</name>
    <name evidence="4" type="ORF">BAU08_21165</name>
</gene>
<keyword evidence="1" id="KW-0132">Cell division</keyword>
<dbReference type="GO" id="GO:0043093">
    <property type="term" value="P:FtsZ-dependent cytokinesis"/>
    <property type="evidence" value="ECO:0007669"/>
    <property type="project" value="UniProtKB-UniRule"/>
</dbReference>
<dbReference type="Gene3D" id="1.20.5.1700">
    <property type="match status" value="1"/>
</dbReference>
<evidence type="ECO:0000313" key="4">
    <source>
        <dbReference type="EMBL" id="ANN73524.1"/>
    </source>
</evidence>
<comment type="similarity">
    <text evidence="1">Belongs to the CpoB family.</text>
</comment>
<dbReference type="SUPFAM" id="SSF48452">
    <property type="entry name" value="TPR-like"/>
    <property type="match status" value="1"/>
</dbReference>
<feature type="chain" id="PRO_5009986525" description="Cell division coordinator CpoB" evidence="1">
    <location>
        <begin position="29"/>
        <end position="228"/>
    </location>
</feature>
<evidence type="ECO:0000256" key="2">
    <source>
        <dbReference type="PROSITE-ProRule" id="PRU00339"/>
    </source>
</evidence>
<dbReference type="PROSITE" id="PS50005">
    <property type="entry name" value="TPR"/>
    <property type="match status" value="1"/>
</dbReference>
<organism evidence="4 5">
    <name type="scientific">Bordetella bronchialis</name>
    <dbReference type="NCBI Taxonomy" id="463025"/>
    <lineage>
        <taxon>Bacteria</taxon>
        <taxon>Pseudomonadati</taxon>
        <taxon>Pseudomonadota</taxon>
        <taxon>Betaproteobacteria</taxon>
        <taxon>Burkholderiales</taxon>
        <taxon>Alcaligenaceae</taxon>
        <taxon>Bordetella</taxon>
    </lineage>
</organism>
<dbReference type="Proteomes" id="UP000092213">
    <property type="component" value="Chromosome"/>
</dbReference>
<reference evidence="4 5" key="1">
    <citation type="submission" date="2016-06" db="EMBL/GenBank/DDBJ databases">
        <title>Complete genome sequences of Bordetella bronchialis and Bordetella flabilis.</title>
        <authorList>
            <person name="LiPuma J.J."/>
            <person name="Spilker T."/>
        </authorList>
    </citation>
    <scope>NUCLEOTIDE SEQUENCE [LARGE SCALE GENOMIC DNA]</scope>
    <source>
        <strain evidence="4 5">AU17976</strain>
    </source>
</reference>
<dbReference type="HAMAP" id="MF_02066">
    <property type="entry name" value="CpoB"/>
    <property type="match status" value="1"/>
</dbReference>
<dbReference type="InterPro" id="IPR034706">
    <property type="entry name" value="CpoB"/>
</dbReference>
<evidence type="ECO:0000313" key="5">
    <source>
        <dbReference type="Proteomes" id="UP000092213"/>
    </source>
</evidence>
<comment type="function">
    <text evidence="1">Mediates coordination of peptidoglycan synthesis and outer membrane constriction during cell division.</text>
</comment>
<dbReference type="STRING" id="463025.BAU08_21165"/>
<sequence precursor="true">MNDRVPSLRILVAAAGMALAALSSPAQAFADDDARKAILDLRQQIQQMRQISENSRMQLADQIQSLQQQVTELRNQLEQAMHQAVPRAPANGSQSDTGGATAADPQEQSTYDGAIDRFRNGQYKEAAEALTAFLALYPNSQLAPTAQFYLGSSRYATKDYKGAIDQLQTMVKNAPDNARAPDALLVIAGSQIELNNRAGAKATLQRIVKDYPSTPAADTAKNRLQLLQ</sequence>
<feature type="repeat" description="TPR" evidence="2">
    <location>
        <begin position="144"/>
        <end position="177"/>
    </location>
</feature>
<protein>
    <recommendedName>
        <fullName evidence="1">Cell division coordinator CpoB</fullName>
    </recommendedName>
</protein>
<dbReference type="Pfam" id="PF13174">
    <property type="entry name" value="TPR_6"/>
    <property type="match status" value="1"/>
</dbReference>
<dbReference type="InterPro" id="IPR011990">
    <property type="entry name" value="TPR-like_helical_dom_sf"/>
</dbReference>
<evidence type="ECO:0000256" key="3">
    <source>
        <dbReference type="SAM" id="MobiDB-lite"/>
    </source>
</evidence>
<evidence type="ECO:0000256" key="1">
    <source>
        <dbReference type="HAMAP-Rule" id="MF_02066"/>
    </source>
</evidence>
<dbReference type="EMBL" id="CP016171">
    <property type="protein sequence ID" value="ANN73524.1"/>
    <property type="molecule type" value="Genomic_DNA"/>
</dbReference>
<comment type="subcellular location">
    <subcellularLocation>
        <location evidence="1">Periplasm</location>
    </subcellularLocation>
</comment>
<keyword evidence="2" id="KW-0802">TPR repeat</keyword>
<dbReference type="AlphaFoldDB" id="A0A193G2R9"/>
<keyword evidence="1" id="KW-0732">Signal</keyword>
<dbReference type="Gene3D" id="1.25.40.10">
    <property type="entry name" value="Tetratricopeptide repeat domain"/>
    <property type="match status" value="1"/>
</dbReference>
<feature type="signal peptide" evidence="1">
    <location>
        <begin position="1"/>
        <end position="28"/>
    </location>
</feature>
<dbReference type="Pfam" id="PF13432">
    <property type="entry name" value="TPR_16"/>
    <property type="match status" value="1"/>
</dbReference>